<evidence type="ECO:0000313" key="3">
    <source>
        <dbReference type="Proteomes" id="UP000887540"/>
    </source>
</evidence>
<feature type="chain" id="PRO_5037815094" evidence="2">
    <location>
        <begin position="17"/>
        <end position="152"/>
    </location>
</feature>
<organism evidence="3 4">
    <name type="scientific">Acrobeloides nanus</name>
    <dbReference type="NCBI Taxonomy" id="290746"/>
    <lineage>
        <taxon>Eukaryota</taxon>
        <taxon>Metazoa</taxon>
        <taxon>Ecdysozoa</taxon>
        <taxon>Nematoda</taxon>
        <taxon>Chromadorea</taxon>
        <taxon>Rhabditida</taxon>
        <taxon>Tylenchina</taxon>
        <taxon>Cephalobomorpha</taxon>
        <taxon>Cephaloboidea</taxon>
        <taxon>Cephalobidae</taxon>
        <taxon>Acrobeloides</taxon>
    </lineage>
</organism>
<dbReference type="WBParaSite" id="ACRNAN_Path_88.g322.t1">
    <property type="protein sequence ID" value="ACRNAN_Path_88.g322.t1"/>
    <property type="gene ID" value="ACRNAN_Path_88.g322"/>
</dbReference>
<keyword evidence="3" id="KW-1185">Reference proteome</keyword>
<proteinExistence type="predicted"/>
<accession>A0A914CD88</accession>
<name>A0A914CD88_9BILA</name>
<evidence type="ECO:0000256" key="2">
    <source>
        <dbReference type="SAM" id="SignalP"/>
    </source>
</evidence>
<dbReference type="Proteomes" id="UP000887540">
    <property type="component" value="Unplaced"/>
</dbReference>
<dbReference type="AlphaFoldDB" id="A0A914CD88"/>
<keyword evidence="2" id="KW-0732">Signal</keyword>
<sequence length="152" mass="17266">MKIFILTCIFVTLVDGFYAPNFYLPASYQRYLNDNKAPLRSYLQPDGENTAAEQAAVAAAGNAIRNPEPALKQAPSDEPQAGDDKSAFARQERFSLLTEEMLPRRDLRDFFAPYAGTRQFKRMRPCFYSPIQCLMRKRSSNSVENVSDDKSH</sequence>
<evidence type="ECO:0000313" key="4">
    <source>
        <dbReference type="WBParaSite" id="ACRNAN_Path_88.g322.t1"/>
    </source>
</evidence>
<feature type="signal peptide" evidence="2">
    <location>
        <begin position="1"/>
        <end position="16"/>
    </location>
</feature>
<evidence type="ECO:0000256" key="1">
    <source>
        <dbReference type="SAM" id="MobiDB-lite"/>
    </source>
</evidence>
<feature type="region of interest" description="Disordered" evidence="1">
    <location>
        <begin position="64"/>
        <end position="86"/>
    </location>
</feature>
<reference evidence="4" key="1">
    <citation type="submission" date="2022-11" db="UniProtKB">
        <authorList>
            <consortium name="WormBaseParasite"/>
        </authorList>
    </citation>
    <scope>IDENTIFICATION</scope>
</reference>
<protein>
    <submittedName>
        <fullName evidence="4">Uncharacterized protein</fullName>
    </submittedName>
</protein>